<dbReference type="Proteomes" id="UP000022910">
    <property type="component" value="Unassembled WGS sequence"/>
</dbReference>
<organism evidence="2 3">
    <name type="scientific">Rhizophagus irregularis (strain DAOM 197198w)</name>
    <name type="common">Glomus intraradices</name>
    <dbReference type="NCBI Taxonomy" id="1432141"/>
    <lineage>
        <taxon>Eukaryota</taxon>
        <taxon>Fungi</taxon>
        <taxon>Fungi incertae sedis</taxon>
        <taxon>Mucoromycota</taxon>
        <taxon>Glomeromycotina</taxon>
        <taxon>Glomeromycetes</taxon>
        <taxon>Glomerales</taxon>
        <taxon>Glomeraceae</taxon>
        <taxon>Rhizophagus</taxon>
    </lineage>
</organism>
<dbReference type="HOGENOM" id="CLU_2513830_0_0_1"/>
<sequence length="85" mass="9124">MRPDTLGQQSGQSCHLGQARTASQRARGSSPQQNATVEALWGMSSMGSTGRWWQTKQAKQAKQAIAVLVPLSRQSTSPGAPQSWT</sequence>
<comment type="caution">
    <text evidence="2">The sequence shown here is derived from an EMBL/GenBank/DDBJ whole genome shotgun (WGS) entry which is preliminary data.</text>
</comment>
<evidence type="ECO:0000313" key="3">
    <source>
        <dbReference type="Proteomes" id="UP000022910"/>
    </source>
</evidence>
<reference evidence="2 3" key="1">
    <citation type="submission" date="2014-02" db="EMBL/GenBank/DDBJ databases">
        <title>Single nucleus genome sequencing reveals high similarity among nuclei of an endomycorrhizal fungus.</title>
        <authorList>
            <person name="Lin K."/>
            <person name="Geurts R."/>
            <person name="Zhang Z."/>
            <person name="Limpens E."/>
            <person name="Saunders D.G."/>
            <person name="Mu D."/>
            <person name="Pang E."/>
            <person name="Cao H."/>
            <person name="Cha H."/>
            <person name="Lin T."/>
            <person name="Zhou Q."/>
            <person name="Shang Y."/>
            <person name="Li Y."/>
            <person name="Ivanov S."/>
            <person name="Sharma T."/>
            <person name="Velzen R.V."/>
            <person name="Ruijter N.D."/>
            <person name="Aanen D.K."/>
            <person name="Win J."/>
            <person name="Kamoun S."/>
            <person name="Bisseling T."/>
            <person name="Huang S."/>
        </authorList>
    </citation>
    <scope>NUCLEOTIDE SEQUENCE [LARGE SCALE GENOMIC DNA]</scope>
    <source>
        <strain evidence="3">DAOM197198w</strain>
    </source>
</reference>
<dbReference type="AlphaFoldDB" id="A0A015NBJ0"/>
<evidence type="ECO:0000313" key="2">
    <source>
        <dbReference type="EMBL" id="EXX76568.1"/>
    </source>
</evidence>
<name>A0A015NBJ0_RHIIW</name>
<keyword evidence="3" id="KW-1185">Reference proteome</keyword>
<feature type="region of interest" description="Disordered" evidence="1">
    <location>
        <begin position="1"/>
        <end position="35"/>
    </location>
</feature>
<protein>
    <submittedName>
        <fullName evidence="2">Uncharacterized protein</fullName>
    </submittedName>
</protein>
<accession>A0A015NBJ0</accession>
<dbReference type="EMBL" id="JEMT01012160">
    <property type="protein sequence ID" value="EXX76568.1"/>
    <property type="molecule type" value="Genomic_DNA"/>
</dbReference>
<gene>
    <name evidence="2" type="ORF">RirG_032000</name>
</gene>
<evidence type="ECO:0000256" key="1">
    <source>
        <dbReference type="SAM" id="MobiDB-lite"/>
    </source>
</evidence>
<proteinExistence type="predicted"/>